<dbReference type="EMBL" id="JBHUKR010000022">
    <property type="protein sequence ID" value="MFD2421686.1"/>
    <property type="molecule type" value="Genomic_DNA"/>
</dbReference>
<evidence type="ECO:0000313" key="1">
    <source>
        <dbReference type="EMBL" id="MFD2421686.1"/>
    </source>
</evidence>
<sequence length="60" mass="6667">MSESGWVKPKLPKGVVNCFAEEPNHKHRAEGGSQITPTTVRWECRCGATRDERDVPPPHG</sequence>
<dbReference type="Proteomes" id="UP001597417">
    <property type="component" value="Unassembled WGS sequence"/>
</dbReference>
<organism evidence="1 2">
    <name type="scientific">Amycolatopsis pigmentata</name>
    <dbReference type="NCBI Taxonomy" id="450801"/>
    <lineage>
        <taxon>Bacteria</taxon>
        <taxon>Bacillati</taxon>
        <taxon>Actinomycetota</taxon>
        <taxon>Actinomycetes</taxon>
        <taxon>Pseudonocardiales</taxon>
        <taxon>Pseudonocardiaceae</taxon>
        <taxon>Amycolatopsis</taxon>
    </lineage>
</organism>
<proteinExistence type="predicted"/>
<protein>
    <submittedName>
        <fullName evidence="1">Uncharacterized protein</fullName>
    </submittedName>
</protein>
<comment type="caution">
    <text evidence="1">The sequence shown here is derived from an EMBL/GenBank/DDBJ whole genome shotgun (WGS) entry which is preliminary data.</text>
</comment>
<keyword evidence="2" id="KW-1185">Reference proteome</keyword>
<gene>
    <name evidence="1" type="ORF">ACFSXZ_35675</name>
</gene>
<dbReference type="RefSeq" id="WP_378270404.1">
    <property type="nucleotide sequence ID" value="NZ_JBHUKR010000022.1"/>
</dbReference>
<reference evidence="2" key="1">
    <citation type="journal article" date="2019" name="Int. J. Syst. Evol. Microbiol.">
        <title>The Global Catalogue of Microorganisms (GCM) 10K type strain sequencing project: providing services to taxonomists for standard genome sequencing and annotation.</title>
        <authorList>
            <consortium name="The Broad Institute Genomics Platform"/>
            <consortium name="The Broad Institute Genome Sequencing Center for Infectious Disease"/>
            <person name="Wu L."/>
            <person name="Ma J."/>
        </authorList>
    </citation>
    <scope>NUCLEOTIDE SEQUENCE [LARGE SCALE GENOMIC DNA]</scope>
    <source>
        <strain evidence="2">CGMCC 4.7645</strain>
    </source>
</reference>
<accession>A0ABW5G9W4</accession>
<name>A0ABW5G9W4_9PSEU</name>
<evidence type="ECO:0000313" key="2">
    <source>
        <dbReference type="Proteomes" id="UP001597417"/>
    </source>
</evidence>